<accession>A0A3Q3MCG2</accession>
<protein>
    <submittedName>
        <fullName evidence="4">Scaffold protein involved in DNA repair</fullName>
    </submittedName>
</protein>
<name>A0A3Q3MCG2_9TELE</name>
<evidence type="ECO:0000313" key="4">
    <source>
        <dbReference type="Ensembl" id="ENSMAMP00000022867.2"/>
    </source>
</evidence>
<dbReference type="GO" id="GO:0000228">
    <property type="term" value="C:nuclear chromosome"/>
    <property type="evidence" value="ECO:0007669"/>
    <property type="project" value="TreeGrafter"/>
</dbReference>
<dbReference type="InterPro" id="IPR028032">
    <property type="entry name" value="DUF4503"/>
</dbReference>
<reference evidence="4" key="2">
    <citation type="submission" date="2025-09" db="UniProtKB">
        <authorList>
            <consortium name="Ensembl"/>
        </authorList>
    </citation>
    <scope>IDENTIFICATION</scope>
</reference>
<dbReference type="GeneTree" id="ENSGT00390000014654"/>
<dbReference type="Ensembl" id="ENSMAMT00000023450.2">
    <property type="protein sequence ID" value="ENSMAMP00000022867.2"/>
    <property type="gene ID" value="ENSMAMG00000015367.2"/>
</dbReference>
<dbReference type="Pfam" id="PF14950">
    <property type="entry name" value="DUF4502"/>
    <property type="match status" value="1"/>
</dbReference>
<feature type="compositionally biased region" description="Basic and acidic residues" evidence="1">
    <location>
        <begin position="35"/>
        <end position="47"/>
    </location>
</feature>
<dbReference type="Proteomes" id="UP000261640">
    <property type="component" value="Unplaced"/>
</dbReference>
<dbReference type="GO" id="GO:0005654">
    <property type="term" value="C:nucleoplasm"/>
    <property type="evidence" value="ECO:0007669"/>
    <property type="project" value="TreeGrafter"/>
</dbReference>
<dbReference type="GO" id="GO:0070202">
    <property type="term" value="P:regulation of establishment of protein localization to chromosome"/>
    <property type="evidence" value="ECO:0007669"/>
    <property type="project" value="TreeGrafter"/>
</dbReference>
<keyword evidence="5" id="KW-1185">Reference proteome</keyword>
<dbReference type="PANTHER" id="PTHR34347">
    <property type="entry name" value="DNA REPAIR-SCAFFOLDING PROTEIN SPIDR"/>
    <property type="match status" value="1"/>
</dbReference>
<reference evidence="4" key="1">
    <citation type="submission" date="2025-08" db="UniProtKB">
        <authorList>
            <consortium name="Ensembl"/>
        </authorList>
    </citation>
    <scope>IDENTIFICATION</scope>
</reference>
<evidence type="ECO:0000313" key="5">
    <source>
        <dbReference type="Proteomes" id="UP000261640"/>
    </source>
</evidence>
<dbReference type="PANTHER" id="PTHR34347:SF1">
    <property type="entry name" value="DNA REPAIR-SCAFFOLDING PROTEIN"/>
    <property type="match status" value="1"/>
</dbReference>
<dbReference type="Pfam" id="PF14951">
    <property type="entry name" value="DUF4503"/>
    <property type="match status" value="2"/>
</dbReference>
<feature type="domain" description="DUF4503" evidence="3">
    <location>
        <begin position="344"/>
        <end position="564"/>
    </location>
</feature>
<feature type="domain" description="DUF4503" evidence="3">
    <location>
        <begin position="263"/>
        <end position="342"/>
    </location>
</feature>
<sequence length="583" mass="64680">MDSESFPLQTGEGSKRSVSDWVRSAQAMLQTPQKPFDRQSKTPEDSARKKRKFQSGGLAERLNRLQHRQKSAISFWRHKTICGTSTITVDNPGVLVLEVMEVQEECGMQVVHCEHPQRPEEGHQHNHSVTQERACMLVLFNRETAAQLSPAPGDIIHIHPPCILHKVSIFLLSPLQDAPPAALCSFGGSGVLTRHCMSLLEAIEGMGQAGSVSQDVEVVVQRVYSIPLPNCSPVSILKPRVPSRFFVPPPAEKGKTRLCVLVQDSYGMFSVVQLHVLPHEDDLYQYCNLWQGKTCMLKGVKVVQRVTRERCTRLFSLIDNLWPPGTPLKDDGNTPNMSTVCTNRTAIGRDVGQGDIWCVLTDPSLQEEQPERLCRRTVALCMSASCVLTSSVLEALNSPAACHVSFRDAISENGIVEVCSLDPDNSLESTTRQDSPSLTEPQVKTLPQPVRLDPLTLDTTPNSLCTLTGVIVGVEESTSYSWLACNHCRSDNLEILDERLQTFHCVSCNSAVDKPGTNIRLEVFLSCSSLSNCTLKVKVRTILLGFKHFLPIYNIKAIIKKEINGFTPFYPPNSCSKRQPRPF</sequence>
<dbReference type="AlphaFoldDB" id="A0A3Q3MCG2"/>
<organism evidence="4 5">
    <name type="scientific">Mastacembelus armatus</name>
    <name type="common">zig-zag eel</name>
    <dbReference type="NCBI Taxonomy" id="205130"/>
    <lineage>
        <taxon>Eukaryota</taxon>
        <taxon>Metazoa</taxon>
        <taxon>Chordata</taxon>
        <taxon>Craniata</taxon>
        <taxon>Vertebrata</taxon>
        <taxon>Euteleostomi</taxon>
        <taxon>Actinopterygii</taxon>
        <taxon>Neopterygii</taxon>
        <taxon>Teleostei</taxon>
        <taxon>Neoteleostei</taxon>
        <taxon>Acanthomorphata</taxon>
        <taxon>Anabantaria</taxon>
        <taxon>Synbranchiformes</taxon>
        <taxon>Mastacembelidae</taxon>
        <taxon>Mastacembelus</taxon>
    </lineage>
</organism>
<proteinExistence type="predicted"/>
<feature type="domain" description="DUF4502" evidence="2">
    <location>
        <begin position="5"/>
        <end position="161"/>
    </location>
</feature>
<dbReference type="InterPro" id="IPR028026">
    <property type="entry name" value="DUF4502"/>
</dbReference>
<feature type="region of interest" description="Disordered" evidence="1">
    <location>
        <begin position="28"/>
        <end position="55"/>
    </location>
</feature>
<evidence type="ECO:0000259" key="3">
    <source>
        <dbReference type="Pfam" id="PF14951"/>
    </source>
</evidence>
<evidence type="ECO:0000256" key="1">
    <source>
        <dbReference type="SAM" id="MobiDB-lite"/>
    </source>
</evidence>
<evidence type="ECO:0000259" key="2">
    <source>
        <dbReference type="Pfam" id="PF14950"/>
    </source>
</evidence>
<dbReference type="GO" id="GO:0000724">
    <property type="term" value="P:double-strand break repair via homologous recombination"/>
    <property type="evidence" value="ECO:0007669"/>
    <property type="project" value="TreeGrafter"/>
</dbReference>
<dbReference type="InterPro" id="IPR053054">
    <property type="entry name" value="DNA_repair-scaffolding"/>
</dbReference>